<comment type="caution">
    <text evidence="2">The sequence shown here is derived from an EMBL/GenBank/DDBJ whole genome shotgun (WGS) entry which is preliminary data.</text>
</comment>
<keyword evidence="1" id="KW-1133">Transmembrane helix</keyword>
<proteinExistence type="predicted"/>
<name>A0ABR7JML1_9FIRM</name>
<dbReference type="Proteomes" id="UP000609849">
    <property type="component" value="Unassembled WGS sequence"/>
</dbReference>
<dbReference type="EMBL" id="JACRWE010000002">
    <property type="protein sequence ID" value="MBC5996159.1"/>
    <property type="molecule type" value="Genomic_DNA"/>
</dbReference>
<feature type="transmembrane region" description="Helical" evidence="1">
    <location>
        <begin position="9"/>
        <end position="27"/>
    </location>
</feature>
<keyword evidence="1" id="KW-0472">Membrane</keyword>
<protein>
    <recommendedName>
        <fullName evidence="4">Peptidylprolyl isomerase</fullName>
    </recommendedName>
</protein>
<reference evidence="2 3" key="1">
    <citation type="submission" date="2020-08" db="EMBL/GenBank/DDBJ databases">
        <authorList>
            <person name="Liu C."/>
            <person name="Sun Q."/>
        </authorList>
    </citation>
    <scope>NUCLEOTIDE SEQUENCE [LARGE SCALE GENOMIC DNA]</scope>
    <source>
        <strain evidence="2 3">NSJ-18</strain>
    </source>
</reference>
<sequence>MRCTRDKRVLLILTSALILIVSLIFIVSKLNKNDSIVLYVNEEPVYEEELLNSIKYLSSSVRNEIMRTYKIESDEFSWDKEILENQTAGDILKNKAIEKSTYEKLLQIKAKEYRLINNIDYKSIKEELDKENKSRIEDKSNNKIVYGTTIFDFSEYYQYINTNLSIQLRKVLTDNKTLEISDKELELVYENNKEMFQSENDETGKLELLPFEMVKSSVMDMGLNEKFNQYMNKEAKKASVKFKDERRLDDLLKNGLT</sequence>
<evidence type="ECO:0000256" key="1">
    <source>
        <dbReference type="SAM" id="Phobius"/>
    </source>
</evidence>
<keyword evidence="1" id="KW-0812">Transmembrane</keyword>
<organism evidence="2 3">
    <name type="scientific">Romboutsia faecis</name>
    <dbReference type="NCBI Taxonomy" id="2764597"/>
    <lineage>
        <taxon>Bacteria</taxon>
        <taxon>Bacillati</taxon>
        <taxon>Bacillota</taxon>
        <taxon>Clostridia</taxon>
        <taxon>Peptostreptococcales</taxon>
        <taxon>Peptostreptococcaceae</taxon>
        <taxon>Romboutsia</taxon>
    </lineage>
</organism>
<evidence type="ECO:0008006" key="4">
    <source>
        <dbReference type="Google" id="ProtNLM"/>
    </source>
</evidence>
<keyword evidence="3" id="KW-1185">Reference proteome</keyword>
<evidence type="ECO:0000313" key="2">
    <source>
        <dbReference type="EMBL" id="MBC5996159.1"/>
    </source>
</evidence>
<gene>
    <name evidence="2" type="ORF">H8923_05240</name>
</gene>
<evidence type="ECO:0000313" key="3">
    <source>
        <dbReference type="Proteomes" id="UP000609849"/>
    </source>
</evidence>
<accession>A0ABR7JML1</accession>
<dbReference type="RefSeq" id="WP_153924271.1">
    <property type="nucleotide sequence ID" value="NZ_JACRWE010000002.1"/>
</dbReference>